<dbReference type="Pfam" id="PF00129">
    <property type="entry name" value="MHC_I"/>
    <property type="match status" value="1"/>
</dbReference>
<dbReference type="Gene3D" id="3.30.500.10">
    <property type="entry name" value="MHC class I-like antigen recognition-like"/>
    <property type="match status" value="1"/>
</dbReference>
<accession>A0A2Y9QXI3</accession>
<dbReference type="STRING" id="127582.A0A2Y9QXI3"/>
<dbReference type="FunCoup" id="A0A2Y9QXI3">
    <property type="interactions" value="781"/>
</dbReference>
<dbReference type="GO" id="GO:0002486">
    <property type="term" value="P:antigen processing and presentation of endogenous peptide antigen via MHC class I via ER pathway, TAP-independent"/>
    <property type="evidence" value="ECO:0007669"/>
    <property type="project" value="TreeGrafter"/>
</dbReference>
<dbReference type="FunFam" id="3.30.500.10:FF:000004">
    <property type="entry name" value="Retinoic acid early-inducible protein 1-beta"/>
    <property type="match status" value="1"/>
</dbReference>
<keyword evidence="2" id="KW-0732">Signal</keyword>
<evidence type="ECO:0000259" key="7">
    <source>
        <dbReference type="Pfam" id="PF00129"/>
    </source>
</evidence>
<dbReference type="InterPro" id="IPR011162">
    <property type="entry name" value="MHC_I/II-like_Ag-recog"/>
</dbReference>
<evidence type="ECO:0000313" key="8">
    <source>
        <dbReference type="Proteomes" id="UP000248480"/>
    </source>
</evidence>
<dbReference type="AlphaFoldDB" id="A0A2Y9QXI3"/>
<keyword evidence="3" id="KW-0472">Membrane</keyword>
<dbReference type="InterPro" id="IPR050208">
    <property type="entry name" value="MHC_class-I_related"/>
</dbReference>
<dbReference type="KEGG" id="tmu:105756127"/>
<comment type="subcellular location">
    <subcellularLocation>
        <location evidence="1">Membrane</location>
    </subcellularLocation>
</comment>
<dbReference type="SUPFAM" id="SSF54452">
    <property type="entry name" value="MHC antigen-recognition domain"/>
    <property type="match status" value="1"/>
</dbReference>
<dbReference type="PANTHER" id="PTHR16675">
    <property type="entry name" value="MHC CLASS I-RELATED"/>
    <property type="match status" value="1"/>
</dbReference>
<gene>
    <name evidence="9" type="primary">LOC105756127</name>
</gene>
<feature type="domain" description="MHC class I-like antigen recognition-like" evidence="7">
    <location>
        <begin position="153"/>
        <end position="308"/>
    </location>
</feature>
<feature type="compositionally biased region" description="Gly residues" evidence="6">
    <location>
        <begin position="29"/>
        <end position="40"/>
    </location>
</feature>
<proteinExistence type="predicted"/>
<dbReference type="RefSeq" id="XP_023584093.1">
    <property type="nucleotide sequence ID" value="XM_023728325.1"/>
</dbReference>
<reference evidence="9" key="1">
    <citation type="submission" date="2025-08" db="UniProtKB">
        <authorList>
            <consortium name="RefSeq"/>
        </authorList>
    </citation>
    <scope>IDENTIFICATION</scope>
</reference>
<dbReference type="GO" id="GO:0001916">
    <property type="term" value="P:positive regulation of T cell mediated cytotoxicity"/>
    <property type="evidence" value="ECO:0007669"/>
    <property type="project" value="TreeGrafter"/>
</dbReference>
<protein>
    <submittedName>
        <fullName evidence="9">UL16-binding protein 1-like</fullName>
    </submittedName>
</protein>
<evidence type="ECO:0000256" key="5">
    <source>
        <dbReference type="ARBA" id="ARBA00023180"/>
    </source>
</evidence>
<dbReference type="GO" id="GO:0006955">
    <property type="term" value="P:immune response"/>
    <property type="evidence" value="ECO:0007669"/>
    <property type="project" value="TreeGrafter"/>
</dbReference>
<sequence>MRRPESAELAAEEPQGQKRRSLLRQNPSGSGGDGGGGGGTPAAEPQRRNPRGGACCGGTPRTNQSESHHRLTGPPRAEDLIPEILLGDGPSRCRHTGAPLLPRPRLFSMKPILGASVIVIFLITGSSSPHPNPHLRFSLVDAHSLCYNFSSRQQRYIEIQGQVDGRTFLYYDYGSNNVITLGPLGTKVNGTDEWRDQTETLRDAAKLFKELLLDIKLENYKIRAPLTLQAKMCCQHKDGKRTRAFWQFGFDGYVFLLFDSENMKWSEGHPGSRLMRETWEKNETLKMFFLTTSQGDCHRWLERFLAEWEKMLEPTAPVTMAATTAQANTAITPSPWMVLLIFSCSILLGTQGL</sequence>
<dbReference type="PANTHER" id="PTHR16675:SF268">
    <property type="entry name" value="UL16-BINDING PROTEIN 1"/>
    <property type="match status" value="1"/>
</dbReference>
<keyword evidence="5" id="KW-0325">Glycoprotein</keyword>
<evidence type="ECO:0000256" key="6">
    <source>
        <dbReference type="SAM" id="MobiDB-lite"/>
    </source>
</evidence>
<dbReference type="InParanoid" id="A0A2Y9QXI3"/>
<dbReference type="GeneID" id="105756127"/>
<evidence type="ECO:0000256" key="1">
    <source>
        <dbReference type="ARBA" id="ARBA00004370"/>
    </source>
</evidence>
<evidence type="ECO:0000256" key="3">
    <source>
        <dbReference type="ARBA" id="ARBA00023136"/>
    </source>
</evidence>
<evidence type="ECO:0000256" key="4">
    <source>
        <dbReference type="ARBA" id="ARBA00023157"/>
    </source>
</evidence>
<dbReference type="Proteomes" id="UP000248480">
    <property type="component" value="Unplaced"/>
</dbReference>
<keyword evidence="4" id="KW-1015">Disulfide bond</keyword>
<name>A0A2Y9QXI3_TRIMA</name>
<feature type="region of interest" description="Disordered" evidence="6">
    <location>
        <begin position="1"/>
        <end position="79"/>
    </location>
</feature>
<evidence type="ECO:0000256" key="2">
    <source>
        <dbReference type="ARBA" id="ARBA00022729"/>
    </source>
</evidence>
<dbReference type="GO" id="GO:0009897">
    <property type="term" value="C:external side of plasma membrane"/>
    <property type="evidence" value="ECO:0007669"/>
    <property type="project" value="TreeGrafter"/>
</dbReference>
<organism evidence="8 9">
    <name type="scientific">Trichechus manatus latirostris</name>
    <name type="common">Florida manatee</name>
    <dbReference type="NCBI Taxonomy" id="127582"/>
    <lineage>
        <taxon>Eukaryota</taxon>
        <taxon>Metazoa</taxon>
        <taxon>Chordata</taxon>
        <taxon>Craniata</taxon>
        <taxon>Vertebrata</taxon>
        <taxon>Euteleostomi</taxon>
        <taxon>Mammalia</taxon>
        <taxon>Eutheria</taxon>
        <taxon>Afrotheria</taxon>
        <taxon>Sirenia</taxon>
        <taxon>Trichechidae</taxon>
        <taxon>Trichechus</taxon>
    </lineage>
</organism>
<keyword evidence="8" id="KW-1185">Reference proteome</keyword>
<dbReference type="GO" id="GO:0002476">
    <property type="term" value="P:antigen processing and presentation of endogenous peptide antigen via MHC class Ib"/>
    <property type="evidence" value="ECO:0007669"/>
    <property type="project" value="TreeGrafter"/>
</dbReference>
<evidence type="ECO:0000313" key="9">
    <source>
        <dbReference type="RefSeq" id="XP_023584093.1"/>
    </source>
</evidence>
<dbReference type="GO" id="GO:0005615">
    <property type="term" value="C:extracellular space"/>
    <property type="evidence" value="ECO:0007669"/>
    <property type="project" value="TreeGrafter"/>
</dbReference>
<dbReference type="InterPro" id="IPR011161">
    <property type="entry name" value="MHC_I-like_Ag-recog"/>
</dbReference>
<dbReference type="InterPro" id="IPR037055">
    <property type="entry name" value="MHC_I-like_Ag-recog_sf"/>
</dbReference>